<organism evidence="1 2">
    <name type="scientific">Histidinibacterium aquaticum</name>
    <dbReference type="NCBI Taxonomy" id="2613962"/>
    <lineage>
        <taxon>Bacteria</taxon>
        <taxon>Pseudomonadati</taxon>
        <taxon>Pseudomonadota</taxon>
        <taxon>Alphaproteobacteria</taxon>
        <taxon>Rhodobacterales</taxon>
        <taxon>Paracoccaceae</taxon>
        <taxon>Histidinibacterium</taxon>
    </lineage>
</organism>
<reference evidence="1 2" key="1">
    <citation type="submission" date="2019-09" db="EMBL/GenBank/DDBJ databases">
        <authorList>
            <person name="Park J.-S."/>
            <person name="Choi H.-J."/>
        </authorList>
    </citation>
    <scope>NUCLEOTIDE SEQUENCE [LARGE SCALE GENOMIC DNA]</scope>
    <source>
        <strain evidence="1 2">176SS1-4</strain>
    </source>
</reference>
<evidence type="ECO:0000313" key="2">
    <source>
        <dbReference type="Proteomes" id="UP000326554"/>
    </source>
</evidence>
<keyword evidence="2" id="KW-1185">Reference proteome</keyword>
<name>A0A5J5GN08_9RHOB</name>
<dbReference type="Proteomes" id="UP000326554">
    <property type="component" value="Unassembled WGS sequence"/>
</dbReference>
<proteinExistence type="predicted"/>
<gene>
    <name evidence="1" type="ORF">F3S47_00090</name>
</gene>
<evidence type="ECO:0000313" key="1">
    <source>
        <dbReference type="EMBL" id="KAA9009711.1"/>
    </source>
</evidence>
<sequence length="291" mass="32698">MQIVYHIGANCTDDDRLLRSLLKNADTFAQEGIKVPGPGKYRRLLRETIQNLNGRPPSPDTRDILLDAILDDEEADRLVMSHSEFICVPNRVFLDGGFYNLAAFKVASLARLFPEDALELHLAIRNPATLIPALYHTAHSGDFSGFLKGADPRQLSWSDVVIRIRSAAPNAPLTVWCNEDTPLIWAQLIRELSGVDPTTRIAGGFDLLNAIMSPAGMRRLLGYLKTNPPRTEAQKRRIIAAFLDKYAIDEEIEEELDVPGWTQEMVEDLSDAYEEDVERIERMPDVNFISP</sequence>
<dbReference type="EMBL" id="VYQE01000001">
    <property type="protein sequence ID" value="KAA9009711.1"/>
    <property type="molecule type" value="Genomic_DNA"/>
</dbReference>
<dbReference type="RefSeq" id="WP_150443191.1">
    <property type="nucleotide sequence ID" value="NZ_VYQE01000001.1"/>
</dbReference>
<dbReference type="AlphaFoldDB" id="A0A5J5GN08"/>
<comment type="caution">
    <text evidence="1">The sequence shown here is derived from an EMBL/GenBank/DDBJ whole genome shotgun (WGS) entry which is preliminary data.</text>
</comment>
<protein>
    <submittedName>
        <fullName evidence="1">Uncharacterized protein</fullName>
    </submittedName>
</protein>
<accession>A0A5J5GN08</accession>